<dbReference type="SUPFAM" id="SSF50685">
    <property type="entry name" value="Barwin-like endoglucanases"/>
    <property type="match status" value="1"/>
</dbReference>
<evidence type="ECO:0000256" key="3">
    <source>
        <dbReference type="ARBA" id="ARBA00023316"/>
    </source>
</evidence>
<keyword evidence="8" id="KW-1185">Reference proteome</keyword>
<keyword evidence="2 4" id="KW-0456">Lyase</keyword>
<dbReference type="EC" id="4.2.2.-" evidence="4"/>
<evidence type="ECO:0000256" key="5">
    <source>
        <dbReference type="RuleBase" id="RU003495"/>
    </source>
</evidence>
<comment type="function">
    <text evidence="4">Lytic transglycosylase with a strong preference for naked glycan strands that lack stem peptides.</text>
</comment>
<dbReference type="Proteomes" id="UP000622017">
    <property type="component" value="Unassembled WGS sequence"/>
</dbReference>
<dbReference type="HAMAP" id="MF_02071">
    <property type="entry name" value="RlpA"/>
    <property type="match status" value="1"/>
</dbReference>
<organism evidence="7 8">
    <name type="scientific">Hymenobacter citatus</name>
    <dbReference type="NCBI Taxonomy" id="2763506"/>
    <lineage>
        <taxon>Bacteria</taxon>
        <taxon>Pseudomonadati</taxon>
        <taxon>Bacteroidota</taxon>
        <taxon>Cytophagia</taxon>
        <taxon>Cytophagales</taxon>
        <taxon>Hymenobacteraceae</taxon>
        <taxon>Hymenobacter</taxon>
    </lineage>
</organism>
<name>A0ABR7MIE0_9BACT</name>
<comment type="caution">
    <text evidence="7">The sequence shown here is derived from an EMBL/GenBank/DDBJ whole genome shotgun (WGS) entry which is preliminary data.</text>
</comment>
<dbReference type="InterPro" id="IPR036908">
    <property type="entry name" value="RlpA-like_sf"/>
</dbReference>
<dbReference type="NCBIfam" id="TIGR00413">
    <property type="entry name" value="rlpA"/>
    <property type="match status" value="1"/>
</dbReference>
<dbReference type="EMBL" id="JACSCY010000003">
    <property type="protein sequence ID" value="MBC6610333.1"/>
    <property type="molecule type" value="Genomic_DNA"/>
</dbReference>
<dbReference type="PANTHER" id="PTHR34183:SF8">
    <property type="entry name" value="ENDOLYTIC PEPTIDOGLYCAN TRANSGLYCOSYLASE RLPA-RELATED"/>
    <property type="match status" value="1"/>
</dbReference>
<comment type="similarity">
    <text evidence="4 5">Belongs to the RlpA family.</text>
</comment>
<evidence type="ECO:0000256" key="1">
    <source>
        <dbReference type="ARBA" id="ARBA00022729"/>
    </source>
</evidence>
<feature type="domain" description="SPOR" evidence="6">
    <location>
        <begin position="188"/>
        <end position="271"/>
    </location>
</feature>
<dbReference type="InterPro" id="IPR009009">
    <property type="entry name" value="RlpA-like_DPBB"/>
</dbReference>
<dbReference type="Pfam" id="PF05036">
    <property type="entry name" value="SPOR"/>
    <property type="match status" value="1"/>
</dbReference>
<proteinExistence type="inferred from homology"/>
<dbReference type="Gene3D" id="2.40.40.10">
    <property type="entry name" value="RlpA-like domain"/>
    <property type="match status" value="1"/>
</dbReference>
<sequence length="274" mass="29193">MKLPLRQRVSGSLIAVLFAVLLALPQTTRATRLSDDEKALTATSHRTAVLRGRASWYGREHQGRRTSSGERFDRHKYTCAHKTLPFGTRLRVTNPDNGQAVVVRVADRGPFRQARILDLSEIAARPLGVITHGSAEVVAEVVPDDTPLGPIAAPADLAALIEDDSLALGTPLETTEVAVEVPAPAAPVVLKPTYVVQAGTFGDARNAAAMQAKILAVDQQLSVTVATETVASRSLNRVVIGEFADWATADAVRKRLQRGGITGLVRKVPAAAAH</sequence>
<gene>
    <name evidence="4" type="primary">rlpA</name>
    <name evidence="7" type="ORF">H8B15_05345</name>
</gene>
<dbReference type="PANTHER" id="PTHR34183">
    <property type="entry name" value="ENDOLYTIC PEPTIDOGLYCAN TRANSGLYCOSYLASE RLPA"/>
    <property type="match status" value="1"/>
</dbReference>
<dbReference type="CDD" id="cd22268">
    <property type="entry name" value="DPBB_RlpA-like"/>
    <property type="match status" value="1"/>
</dbReference>
<evidence type="ECO:0000256" key="4">
    <source>
        <dbReference type="HAMAP-Rule" id="MF_02071"/>
    </source>
</evidence>
<protein>
    <recommendedName>
        <fullName evidence="4">Probable endolytic peptidoglycan transglycosylase RlpA</fullName>
        <ecNumber evidence="4">4.2.2.-</ecNumber>
    </recommendedName>
</protein>
<evidence type="ECO:0000313" key="7">
    <source>
        <dbReference type="EMBL" id="MBC6610333.1"/>
    </source>
</evidence>
<dbReference type="InterPro" id="IPR036680">
    <property type="entry name" value="SPOR-like_sf"/>
</dbReference>
<dbReference type="SUPFAM" id="SSF110997">
    <property type="entry name" value="Sporulation related repeat"/>
    <property type="match status" value="1"/>
</dbReference>
<evidence type="ECO:0000313" key="8">
    <source>
        <dbReference type="Proteomes" id="UP000622017"/>
    </source>
</evidence>
<keyword evidence="1" id="KW-0732">Signal</keyword>
<evidence type="ECO:0000256" key="2">
    <source>
        <dbReference type="ARBA" id="ARBA00023239"/>
    </source>
</evidence>
<evidence type="ECO:0000259" key="6">
    <source>
        <dbReference type="PROSITE" id="PS51724"/>
    </source>
</evidence>
<dbReference type="Pfam" id="PF03330">
    <property type="entry name" value="DPBB_1"/>
    <property type="match status" value="1"/>
</dbReference>
<accession>A0ABR7MIE0</accession>
<dbReference type="InterPro" id="IPR034718">
    <property type="entry name" value="RlpA"/>
</dbReference>
<dbReference type="InterPro" id="IPR012997">
    <property type="entry name" value="RplA"/>
</dbReference>
<dbReference type="InterPro" id="IPR007730">
    <property type="entry name" value="SPOR-like_dom"/>
</dbReference>
<keyword evidence="3 4" id="KW-0961">Cell wall biogenesis/degradation</keyword>
<reference evidence="7 8" key="1">
    <citation type="submission" date="2020-08" db="EMBL/GenBank/DDBJ databases">
        <title>Hymenobacter sp.</title>
        <authorList>
            <person name="Kim M.K."/>
        </authorList>
    </citation>
    <scope>NUCLEOTIDE SEQUENCE [LARGE SCALE GENOMIC DNA]</scope>
    <source>
        <strain evidence="7 8">BT507</strain>
    </source>
</reference>
<dbReference type="PROSITE" id="PS51724">
    <property type="entry name" value="SPOR"/>
    <property type="match status" value="1"/>
</dbReference>
<dbReference type="Gene3D" id="3.30.70.1070">
    <property type="entry name" value="Sporulation related repeat"/>
    <property type="match status" value="1"/>
</dbReference>